<accession>A0A9D4MWW1</accession>
<reference evidence="1" key="1">
    <citation type="journal article" date="2019" name="bioRxiv">
        <title>The Genome of the Zebra Mussel, Dreissena polymorpha: A Resource for Invasive Species Research.</title>
        <authorList>
            <person name="McCartney M.A."/>
            <person name="Auch B."/>
            <person name="Kono T."/>
            <person name="Mallez S."/>
            <person name="Zhang Y."/>
            <person name="Obille A."/>
            <person name="Becker A."/>
            <person name="Abrahante J.E."/>
            <person name="Garbe J."/>
            <person name="Badalamenti J.P."/>
            <person name="Herman A."/>
            <person name="Mangelson H."/>
            <person name="Liachko I."/>
            <person name="Sullivan S."/>
            <person name="Sone E.D."/>
            <person name="Koren S."/>
            <person name="Silverstein K.A.T."/>
            <person name="Beckman K.B."/>
            <person name="Gohl D.M."/>
        </authorList>
    </citation>
    <scope>NUCLEOTIDE SEQUENCE</scope>
    <source>
        <strain evidence="1">Duluth1</strain>
        <tissue evidence="1">Whole animal</tissue>
    </source>
</reference>
<evidence type="ECO:0000313" key="2">
    <source>
        <dbReference type="Proteomes" id="UP000828390"/>
    </source>
</evidence>
<keyword evidence="2" id="KW-1185">Reference proteome</keyword>
<gene>
    <name evidence="1" type="ORF">DPMN_007361</name>
</gene>
<dbReference type="EMBL" id="JAIWYP010000001">
    <property type="protein sequence ID" value="KAH3883406.1"/>
    <property type="molecule type" value="Genomic_DNA"/>
</dbReference>
<reference evidence="1" key="2">
    <citation type="submission" date="2020-11" db="EMBL/GenBank/DDBJ databases">
        <authorList>
            <person name="McCartney M.A."/>
            <person name="Auch B."/>
            <person name="Kono T."/>
            <person name="Mallez S."/>
            <person name="Becker A."/>
            <person name="Gohl D.M."/>
            <person name="Silverstein K.A.T."/>
            <person name="Koren S."/>
            <person name="Bechman K.B."/>
            <person name="Herman A."/>
            <person name="Abrahante J.E."/>
            <person name="Garbe J."/>
        </authorList>
    </citation>
    <scope>NUCLEOTIDE SEQUENCE</scope>
    <source>
        <strain evidence="1">Duluth1</strain>
        <tissue evidence="1">Whole animal</tissue>
    </source>
</reference>
<protein>
    <submittedName>
        <fullName evidence="1">Uncharacterized protein</fullName>
    </submittedName>
</protein>
<name>A0A9D4MWW1_DREPO</name>
<sequence length="58" mass="6402">MPVRCPLSQNPLLMLAGEALFTGCTHGREIRESVQHLPSLTTTRLLKCELPIVPLFTA</sequence>
<proteinExistence type="predicted"/>
<dbReference type="Proteomes" id="UP000828390">
    <property type="component" value="Unassembled WGS sequence"/>
</dbReference>
<dbReference type="AlphaFoldDB" id="A0A9D4MWW1"/>
<comment type="caution">
    <text evidence="1">The sequence shown here is derived from an EMBL/GenBank/DDBJ whole genome shotgun (WGS) entry which is preliminary data.</text>
</comment>
<evidence type="ECO:0000313" key="1">
    <source>
        <dbReference type="EMBL" id="KAH3883406.1"/>
    </source>
</evidence>
<organism evidence="1 2">
    <name type="scientific">Dreissena polymorpha</name>
    <name type="common">Zebra mussel</name>
    <name type="synonym">Mytilus polymorpha</name>
    <dbReference type="NCBI Taxonomy" id="45954"/>
    <lineage>
        <taxon>Eukaryota</taxon>
        <taxon>Metazoa</taxon>
        <taxon>Spiralia</taxon>
        <taxon>Lophotrochozoa</taxon>
        <taxon>Mollusca</taxon>
        <taxon>Bivalvia</taxon>
        <taxon>Autobranchia</taxon>
        <taxon>Heteroconchia</taxon>
        <taxon>Euheterodonta</taxon>
        <taxon>Imparidentia</taxon>
        <taxon>Neoheterodontei</taxon>
        <taxon>Myida</taxon>
        <taxon>Dreissenoidea</taxon>
        <taxon>Dreissenidae</taxon>
        <taxon>Dreissena</taxon>
    </lineage>
</organism>